<sequence length="78" mass="9129">MLQSSNRWRIGGQTMDKGWTNHGQSTYQSLWIPYGCPSIEVVHESMDIAKVVFQETVFLEVIYRNLNRNVKILDVFPR</sequence>
<protein>
    <submittedName>
        <fullName evidence="1">Uncharacterized protein</fullName>
    </submittedName>
</protein>
<gene>
    <name evidence="1" type="ORF">K4L44_00370</name>
</gene>
<proteinExistence type="predicted"/>
<accession>A0AC61NFJ7</accession>
<name>A0AC61NFJ7_9BACT</name>
<organism evidence="1 2">
    <name type="scientific">Halosquirtibacter laminarini</name>
    <dbReference type="NCBI Taxonomy" id="3374600"/>
    <lineage>
        <taxon>Bacteria</taxon>
        <taxon>Pseudomonadati</taxon>
        <taxon>Bacteroidota</taxon>
        <taxon>Bacteroidia</taxon>
        <taxon>Marinilabiliales</taxon>
        <taxon>Prolixibacteraceae</taxon>
        <taxon>Halosquirtibacter</taxon>
    </lineage>
</organism>
<dbReference type="EMBL" id="CP081303">
    <property type="protein sequence ID" value="QZE14392.1"/>
    <property type="molecule type" value="Genomic_DNA"/>
</dbReference>
<reference evidence="1" key="1">
    <citation type="submission" date="2021-08" db="EMBL/GenBank/DDBJ databases">
        <title>Novel anaerobic bacterium isolated from sea squirt in East Sea, Republic of Korea.</title>
        <authorList>
            <person name="Nguyen T.H."/>
            <person name="Li Z."/>
            <person name="Lee Y.-J."/>
            <person name="Ko J."/>
            <person name="Kim S.-G."/>
        </authorList>
    </citation>
    <scope>NUCLEOTIDE SEQUENCE</scope>
    <source>
        <strain evidence="1">KCTC 25031</strain>
    </source>
</reference>
<evidence type="ECO:0000313" key="1">
    <source>
        <dbReference type="EMBL" id="QZE14392.1"/>
    </source>
</evidence>
<keyword evidence="2" id="KW-1185">Reference proteome</keyword>
<evidence type="ECO:0000313" key="2">
    <source>
        <dbReference type="Proteomes" id="UP000826212"/>
    </source>
</evidence>
<dbReference type="Proteomes" id="UP000826212">
    <property type="component" value="Chromosome"/>
</dbReference>